<gene>
    <name evidence="2 3" type="ORF">Bm14445</name>
    <name evidence="2" type="ORF">BM_Bm14445</name>
</gene>
<evidence type="ECO:0000313" key="2">
    <source>
        <dbReference type="EMBL" id="CDP90805.1"/>
    </source>
</evidence>
<feature type="compositionally biased region" description="Basic and acidic residues" evidence="1">
    <location>
        <begin position="38"/>
        <end position="47"/>
    </location>
</feature>
<protein>
    <submittedName>
        <fullName evidence="2">Bm14445</fullName>
    </submittedName>
</protein>
<feature type="compositionally biased region" description="Low complexity" evidence="1">
    <location>
        <begin position="9"/>
        <end position="28"/>
    </location>
</feature>
<accession>A0A0J9XL82</accession>
<sequence>MLQTRTSSAITVHTATSRTTRRTPPVTIQGLDNTFSKRIPDSESRNT</sequence>
<dbReference type="EMBL" id="LN854750">
    <property type="protein sequence ID" value="CDP90805.1"/>
    <property type="molecule type" value="Genomic_DNA"/>
</dbReference>
<dbReference type="AlphaFoldDB" id="A0A0J9XL82"/>
<evidence type="ECO:0000313" key="3">
    <source>
        <dbReference type="WormBase" id="Bm14445"/>
    </source>
</evidence>
<proteinExistence type="predicted"/>
<reference evidence="2" key="1">
    <citation type="journal article" date="2007" name="Science">
        <title>Draft genome of the filarial nematode parasite Brugia malayi.</title>
        <authorList>
            <person name="Ghedin E."/>
            <person name="Wang S."/>
            <person name="Spiro D."/>
            <person name="Caler E."/>
            <person name="Zhao Q."/>
            <person name="Crabtree J."/>
            <person name="Allen J.E."/>
            <person name="Delcher A.L."/>
            <person name="Guiliano D.B."/>
            <person name="Miranda-Saavedra D."/>
            <person name="Angiuoli S.V."/>
            <person name="Creasy T."/>
            <person name="Amedeo P."/>
            <person name="Haas B."/>
            <person name="El-Sayed N.M."/>
            <person name="Wortman J.R."/>
            <person name="Feldblyum T."/>
            <person name="Tallon L."/>
            <person name="Schatz M."/>
            <person name="Shumway M."/>
            <person name="Koo H."/>
            <person name="Salzberg S.L."/>
            <person name="Schobel S."/>
            <person name="Pertea M."/>
            <person name="Pop M."/>
            <person name="White O."/>
            <person name="Barton G.J."/>
            <person name="Carlow C.K."/>
            <person name="Crawford M.J."/>
            <person name="Daub J."/>
            <person name="Dimmic M.W."/>
            <person name="Estes C.F."/>
            <person name="Foster J.M."/>
            <person name="Ganatra M."/>
            <person name="Gregory W.F."/>
            <person name="Johnson N.M."/>
            <person name="Jin J."/>
            <person name="Komuniecki R."/>
            <person name="Korf I."/>
            <person name="Kumar S."/>
            <person name="Laney S."/>
            <person name="Li B.W."/>
            <person name="Li W."/>
            <person name="Lindblom T.H."/>
            <person name="Lustigman S."/>
            <person name="Ma D."/>
            <person name="Maina C.V."/>
            <person name="Martin D.M."/>
            <person name="McCarter J.P."/>
            <person name="McReynolds L."/>
            <person name="Mitreva M."/>
            <person name="Nutman T.B."/>
            <person name="Parkinson J."/>
            <person name="Peregrin-Alvarez J.M."/>
            <person name="Poole C."/>
            <person name="Ren Q."/>
            <person name="Saunders L."/>
            <person name="Sluder A.E."/>
            <person name="Smith K."/>
            <person name="Stanke M."/>
            <person name="Unnasch T.R."/>
            <person name="Ware J."/>
            <person name="Wei A.D."/>
            <person name="Weil G."/>
            <person name="Williams D.J."/>
            <person name="Zhang Y."/>
            <person name="Williams S.A."/>
            <person name="Fraser-Liggett C."/>
            <person name="Slatko B."/>
            <person name="Blaxter M.L."/>
            <person name="Scott A.L."/>
        </authorList>
    </citation>
    <scope>NUCLEOTIDE SEQUENCE</scope>
    <source>
        <strain evidence="2">FR3</strain>
    </source>
</reference>
<organism evidence="2">
    <name type="scientific">Brugia malayi</name>
    <name type="common">Filarial nematode worm</name>
    <dbReference type="NCBI Taxonomy" id="6279"/>
    <lineage>
        <taxon>Eukaryota</taxon>
        <taxon>Metazoa</taxon>
        <taxon>Ecdysozoa</taxon>
        <taxon>Nematoda</taxon>
        <taxon>Chromadorea</taxon>
        <taxon>Rhabditida</taxon>
        <taxon>Spirurina</taxon>
        <taxon>Spiruromorpha</taxon>
        <taxon>Filarioidea</taxon>
        <taxon>Onchocercidae</taxon>
        <taxon>Brugia</taxon>
    </lineage>
</organism>
<evidence type="ECO:0000256" key="1">
    <source>
        <dbReference type="SAM" id="MobiDB-lite"/>
    </source>
</evidence>
<name>A0A0J9XL82_BRUMA</name>
<reference evidence="2" key="2">
    <citation type="submission" date="2012-12" db="EMBL/GenBank/DDBJ databases">
        <authorList>
            <person name="Gao Y.W."/>
            <person name="Fan S.T."/>
            <person name="Sun H.T."/>
            <person name="Wang Z."/>
            <person name="Gao X.L."/>
            <person name="Li Y.G."/>
            <person name="Wang T.C."/>
            <person name="Zhang K."/>
            <person name="Xu W.W."/>
            <person name="Yu Z.J."/>
            <person name="Xia X.Z."/>
        </authorList>
    </citation>
    <scope>NUCLEOTIDE SEQUENCE</scope>
    <source>
        <strain evidence="2">FR3</strain>
    </source>
</reference>
<dbReference type="WormBase" id="Bm14445">
    <property type="protein sequence ID" value="BM45133"/>
    <property type="gene ID" value="WBGene00234706"/>
</dbReference>
<feature type="region of interest" description="Disordered" evidence="1">
    <location>
        <begin position="1"/>
        <end position="47"/>
    </location>
</feature>